<evidence type="ECO:0000313" key="4">
    <source>
        <dbReference type="Proteomes" id="UP001515480"/>
    </source>
</evidence>
<reference evidence="3 4" key="1">
    <citation type="journal article" date="2024" name="Science">
        <title>Giant polyketide synthase enzymes in the biosynthesis of giant marine polyether toxins.</title>
        <authorList>
            <person name="Fallon T.R."/>
            <person name="Shende V.V."/>
            <person name="Wierzbicki I.H."/>
            <person name="Pendleton A.L."/>
            <person name="Watervoot N.F."/>
            <person name="Auber R.P."/>
            <person name="Gonzalez D.J."/>
            <person name="Wisecaver J.H."/>
            <person name="Moore B.S."/>
        </authorList>
    </citation>
    <scope>NUCLEOTIDE SEQUENCE [LARGE SCALE GENOMIC DNA]</scope>
    <source>
        <strain evidence="3 4">12B1</strain>
    </source>
</reference>
<keyword evidence="4" id="KW-1185">Reference proteome</keyword>
<evidence type="ECO:0000256" key="2">
    <source>
        <dbReference type="SAM" id="SignalP"/>
    </source>
</evidence>
<dbReference type="AlphaFoldDB" id="A0AB34IFU5"/>
<protein>
    <submittedName>
        <fullName evidence="3">Uncharacterized protein</fullName>
    </submittedName>
</protein>
<feature type="region of interest" description="Disordered" evidence="1">
    <location>
        <begin position="116"/>
        <end position="143"/>
    </location>
</feature>
<keyword evidence="2" id="KW-0732">Signal</keyword>
<evidence type="ECO:0000256" key="1">
    <source>
        <dbReference type="SAM" id="MobiDB-lite"/>
    </source>
</evidence>
<sequence>MARLPACARLALLASAFLAAECVIHSGAAALAPRHHPPPRHAAIAPARMAYELHPPRVFPLAARSTAPAARRHARSHVLSRVAAFCRLLAGVRRLSSAISRRLSFAFRSHLRHSAPRLPLPPARSAAARRSPLAAGPTQRQERQRRYLMRRLVLLDTEGQLLRMRRSRPWEYSGALREQIRSLEMRSPLLHWLFRHQVALLGTTGIKVVLGSPSAVVPALASVHGVSAERNEELKAALMTVSPVFFELVAEAIRKKPGAAPRLYRRVAQAASTLGAWRAAIFLKASPNWRYSLMNQFLRRLIEISSECQAILEQREDLALRCDEESCEIDR</sequence>
<evidence type="ECO:0000313" key="3">
    <source>
        <dbReference type="EMBL" id="KAL1498715.1"/>
    </source>
</evidence>
<dbReference type="Proteomes" id="UP001515480">
    <property type="component" value="Unassembled WGS sequence"/>
</dbReference>
<proteinExistence type="predicted"/>
<feature type="compositionally biased region" description="Low complexity" evidence="1">
    <location>
        <begin position="123"/>
        <end position="135"/>
    </location>
</feature>
<feature type="chain" id="PRO_5044261045" evidence="2">
    <location>
        <begin position="23"/>
        <end position="331"/>
    </location>
</feature>
<feature type="signal peptide" evidence="2">
    <location>
        <begin position="1"/>
        <end position="22"/>
    </location>
</feature>
<dbReference type="EMBL" id="JBGBPQ010000027">
    <property type="protein sequence ID" value="KAL1498715.1"/>
    <property type="molecule type" value="Genomic_DNA"/>
</dbReference>
<name>A0AB34IFU5_PRYPA</name>
<gene>
    <name evidence="3" type="ORF">AB1Y20_014025</name>
</gene>
<comment type="caution">
    <text evidence="3">The sequence shown here is derived from an EMBL/GenBank/DDBJ whole genome shotgun (WGS) entry which is preliminary data.</text>
</comment>
<organism evidence="3 4">
    <name type="scientific">Prymnesium parvum</name>
    <name type="common">Toxic golden alga</name>
    <dbReference type="NCBI Taxonomy" id="97485"/>
    <lineage>
        <taxon>Eukaryota</taxon>
        <taxon>Haptista</taxon>
        <taxon>Haptophyta</taxon>
        <taxon>Prymnesiophyceae</taxon>
        <taxon>Prymnesiales</taxon>
        <taxon>Prymnesiaceae</taxon>
        <taxon>Prymnesium</taxon>
    </lineage>
</organism>
<accession>A0AB34IFU5</accession>